<accession>A0A0R2EYJ1</accession>
<protein>
    <submittedName>
        <fullName evidence="2">Uncharacterized protein</fullName>
    </submittedName>
</protein>
<feature type="transmembrane region" description="Helical" evidence="1">
    <location>
        <begin position="21"/>
        <end position="44"/>
    </location>
</feature>
<organism evidence="2 3">
    <name type="scientific">Secundilactobacillus similis DSM 23365 = JCM 2765</name>
    <dbReference type="NCBI Taxonomy" id="1423804"/>
    <lineage>
        <taxon>Bacteria</taxon>
        <taxon>Bacillati</taxon>
        <taxon>Bacillota</taxon>
        <taxon>Bacilli</taxon>
        <taxon>Lactobacillales</taxon>
        <taxon>Lactobacillaceae</taxon>
        <taxon>Secundilactobacillus</taxon>
    </lineage>
</organism>
<dbReference type="OrthoDB" id="2249484at2"/>
<keyword evidence="3" id="KW-1185">Reference proteome</keyword>
<dbReference type="Proteomes" id="UP000051442">
    <property type="component" value="Unassembled WGS sequence"/>
</dbReference>
<sequence>MRGKVAFTYQLKNYFKQLGWTYLWAFCLIAVLPFVLSVLLGQAHVYSFTDYLPSELTSMVLGLFVFVSGAITYDGFKLFIQNGIGRRTYFKTKVAALGVIILAGEAINLIYGAVFQAWLTPNGPYLMGFSSLYGHYFGNSVADILSVLLITLLFIACVAVTGMVIGGVLGQFSRRGQIIMIVAVPILMIILLFVLVLLNQQSSLKLTWLGNLLLLMVGAQPDLKLGHMIAYAPMISGSIYTIVMLAIAYRLTLRLRIPR</sequence>
<dbReference type="PATRIC" id="fig|1423804.4.peg.2600"/>
<feature type="transmembrane region" description="Helical" evidence="1">
    <location>
        <begin position="228"/>
        <end position="249"/>
    </location>
</feature>
<keyword evidence="1" id="KW-0812">Transmembrane</keyword>
<gene>
    <name evidence="2" type="ORF">FD14_GL002404</name>
</gene>
<proteinExistence type="predicted"/>
<dbReference type="AlphaFoldDB" id="A0A0R2EYJ1"/>
<evidence type="ECO:0000313" key="3">
    <source>
        <dbReference type="Proteomes" id="UP000051442"/>
    </source>
</evidence>
<feature type="transmembrane region" description="Helical" evidence="1">
    <location>
        <begin position="94"/>
        <end position="119"/>
    </location>
</feature>
<dbReference type="RefSeq" id="WP_057152320.1">
    <property type="nucleotide sequence ID" value="NZ_AYZM01000165.1"/>
</dbReference>
<keyword evidence="1" id="KW-0472">Membrane</keyword>
<feature type="transmembrane region" description="Helical" evidence="1">
    <location>
        <begin position="178"/>
        <end position="198"/>
    </location>
</feature>
<reference evidence="2 3" key="1">
    <citation type="journal article" date="2015" name="Genome Announc.">
        <title>Expanding the biotechnology potential of lactobacilli through comparative genomics of 213 strains and associated genera.</title>
        <authorList>
            <person name="Sun Z."/>
            <person name="Harris H.M."/>
            <person name="McCann A."/>
            <person name="Guo C."/>
            <person name="Argimon S."/>
            <person name="Zhang W."/>
            <person name="Yang X."/>
            <person name="Jeffery I.B."/>
            <person name="Cooney J.C."/>
            <person name="Kagawa T.F."/>
            <person name="Liu W."/>
            <person name="Song Y."/>
            <person name="Salvetti E."/>
            <person name="Wrobel A."/>
            <person name="Rasinkangas P."/>
            <person name="Parkhill J."/>
            <person name="Rea M.C."/>
            <person name="O'Sullivan O."/>
            <person name="Ritari J."/>
            <person name="Douillard F.P."/>
            <person name="Paul Ross R."/>
            <person name="Yang R."/>
            <person name="Briner A.E."/>
            <person name="Felis G.E."/>
            <person name="de Vos W.M."/>
            <person name="Barrangou R."/>
            <person name="Klaenhammer T.R."/>
            <person name="Caufield P.W."/>
            <person name="Cui Y."/>
            <person name="Zhang H."/>
            <person name="O'Toole P.W."/>
        </authorList>
    </citation>
    <scope>NUCLEOTIDE SEQUENCE [LARGE SCALE GENOMIC DNA]</scope>
    <source>
        <strain evidence="2 3">DSM 23365</strain>
    </source>
</reference>
<dbReference type="EMBL" id="AYZM01000165">
    <property type="protein sequence ID" value="KRN18103.1"/>
    <property type="molecule type" value="Genomic_DNA"/>
</dbReference>
<evidence type="ECO:0000256" key="1">
    <source>
        <dbReference type="SAM" id="Phobius"/>
    </source>
</evidence>
<feature type="transmembrane region" description="Helical" evidence="1">
    <location>
        <begin position="56"/>
        <end position="73"/>
    </location>
</feature>
<dbReference type="STRING" id="1423804.FD14_GL002404"/>
<name>A0A0R2EYJ1_9LACO</name>
<feature type="transmembrane region" description="Helical" evidence="1">
    <location>
        <begin position="144"/>
        <end position="166"/>
    </location>
</feature>
<comment type="caution">
    <text evidence="2">The sequence shown here is derived from an EMBL/GenBank/DDBJ whole genome shotgun (WGS) entry which is preliminary data.</text>
</comment>
<evidence type="ECO:0000313" key="2">
    <source>
        <dbReference type="EMBL" id="KRN18103.1"/>
    </source>
</evidence>
<keyword evidence="1" id="KW-1133">Transmembrane helix</keyword>